<dbReference type="Gene3D" id="1.10.510.10">
    <property type="entry name" value="Transferase(Phosphotransferase) domain 1"/>
    <property type="match status" value="1"/>
</dbReference>
<dbReference type="GO" id="GO:0016020">
    <property type="term" value="C:membrane"/>
    <property type="evidence" value="ECO:0007669"/>
    <property type="project" value="UniProtKB-SubCell"/>
</dbReference>
<name>A0A835FSI2_9POAL</name>
<keyword evidence="6" id="KW-0472">Membrane</keyword>
<dbReference type="SUPFAM" id="SSF52058">
    <property type="entry name" value="L domain-like"/>
    <property type="match status" value="1"/>
</dbReference>
<dbReference type="PROSITE" id="PS51450">
    <property type="entry name" value="LRR"/>
    <property type="match status" value="2"/>
</dbReference>
<feature type="domain" description="Protein kinase" evidence="8">
    <location>
        <begin position="749"/>
        <end position="1106"/>
    </location>
</feature>
<dbReference type="InterPro" id="IPR032675">
    <property type="entry name" value="LRR_dom_sf"/>
</dbReference>
<dbReference type="Gene3D" id="3.80.10.10">
    <property type="entry name" value="Ribonuclease Inhibitor"/>
    <property type="match status" value="1"/>
</dbReference>
<organism evidence="9 10">
    <name type="scientific">Digitaria exilis</name>
    <dbReference type="NCBI Taxonomy" id="1010633"/>
    <lineage>
        <taxon>Eukaryota</taxon>
        <taxon>Viridiplantae</taxon>
        <taxon>Streptophyta</taxon>
        <taxon>Embryophyta</taxon>
        <taxon>Tracheophyta</taxon>
        <taxon>Spermatophyta</taxon>
        <taxon>Magnoliopsida</taxon>
        <taxon>Liliopsida</taxon>
        <taxon>Poales</taxon>
        <taxon>Poaceae</taxon>
        <taxon>PACMAD clade</taxon>
        <taxon>Panicoideae</taxon>
        <taxon>Panicodae</taxon>
        <taxon>Paniceae</taxon>
        <taxon>Anthephorinae</taxon>
        <taxon>Digitaria</taxon>
    </lineage>
</organism>
<evidence type="ECO:0000313" key="9">
    <source>
        <dbReference type="EMBL" id="KAF8775680.1"/>
    </source>
</evidence>
<dbReference type="PANTHER" id="PTHR24359">
    <property type="entry name" value="SERINE/THREONINE-PROTEIN KINASE SBK1"/>
    <property type="match status" value="1"/>
</dbReference>
<protein>
    <recommendedName>
        <fullName evidence="8">Protein kinase domain-containing protein</fullName>
    </recommendedName>
</protein>
<feature type="compositionally biased region" description="Basic residues" evidence="7">
    <location>
        <begin position="307"/>
        <end position="321"/>
    </location>
</feature>
<dbReference type="FunFam" id="3.80.10.10:FF:000880">
    <property type="entry name" value="Leucine-rich repeat protein kinase family protein"/>
    <property type="match status" value="1"/>
</dbReference>
<feature type="compositionally biased region" description="Low complexity" evidence="7">
    <location>
        <begin position="376"/>
        <end position="385"/>
    </location>
</feature>
<keyword evidence="4" id="KW-0677">Repeat</keyword>
<keyword evidence="5" id="KW-1133">Transmembrane helix</keyword>
<dbReference type="OrthoDB" id="1394818at2759"/>
<dbReference type="SUPFAM" id="SSF56112">
    <property type="entry name" value="Protein kinase-like (PK-like)"/>
    <property type="match status" value="1"/>
</dbReference>
<dbReference type="GO" id="GO:0004674">
    <property type="term" value="F:protein serine/threonine kinase activity"/>
    <property type="evidence" value="ECO:0007669"/>
    <property type="project" value="TreeGrafter"/>
</dbReference>
<dbReference type="PANTHER" id="PTHR24359:SF1">
    <property type="entry name" value="INHIBITOR OF NUCLEAR FACTOR KAPPA-B KINASE EPSILON SUBUNIT HOMOLOG 1-RELATED"/>
    <property type="match status" value="1"/>
</dbReference>
<dbReference type="GO" id="GO:0005524">
    <property type="term" value="F:ATP binding"/>
    <property type="evidence" value="ECO:0007669"/>
    <property type="project" value="InterPro"/>
</dbReference>
<dbReference type="InterPro" id="IPR001611">
    <property type="entry name" value="Leu-rich_rpt"/>
</dbReference>
<dbReference type="PROSITE" id="PS50011">
    <property type="entry name" value="PROTEIN_KINASE_DOM"/>
    <property type="match status" value="1"/>
</dbReference>
<comment type="caution">
    <text evidence="9">The sequence shown here is derived from an EMBL/GenBank/DDBJ whole genome shotgun (WGS) entry which is preliminary data.</text>
</comment>
<keyword evidence="2" id="KW-0433">Leucine-rich repeat</keyword>
<feature type="compositionally biased region" description="Basic and acidic residues" evidence="7">
    <location>
        <begin position="357"/>
        <end position="373"/>
    </location>
</feature>
<evidence type="ECO:0000256" key="6">
    <source>
        <dbReference type="ARBA" id="ARBA00023136"/>
    </source>
</evidence>
<feature type="compositionally biased region" description="Polar residues" evidence="7">
    <location>
        <begin position="455"/>
        <end position="468"/>
    </location>
</feature>
<dbReference type="EMBL" id="JACEFO010000302">
    <property type="protein sequence ID" value="KAF8775680.1"/>
    <property type="molecule type" value="Genomic_DNA"/>
</dbReference>
<dbReference type="InterPro" id="IPR055414">
    <property type="entry name" value="LRR_R13L4/SHOC2-like"/>
</dbReference>
<dbReference type="InterPro" id="IPR008271">
    <property type="entry name" value="Ser/Thr_kinase_AS"/>
</dbReference>
<comment type="subcellular location">
    <subcellularLocation>
        <location evidence="1">Membrane</location>
    </subcellularLocation>
</comment>
<evidence type="ECO:0000256" key="4">
    <source>
        <dbReference type="ARBA" id="ARBA00022737"/>
    </source>
</evidence>
<accession>A0A835FSI2</accession>
<dbReference type="SMART" id="SM00220">
    <property type="entry name" value="S_TKc"/>
    <property type="match status" value="1"/>
</dbReference>
<feature type="region of interest" description="Disordered" evidence="7">
    <location>
        <begin position="307"/>
        <end position="339"/>
    </location>
</feature>
<keyword evidence="10" id="KW-1185">Reference proteome</keyword>
<evidence type="ECO:0000256" key="3">
    <source>
        <dbReference type="ARBA" id="ARBA00022692"/>
    </source>
</evidence>
<reference evidence="9" key="1">
    <citation type="submission" date="2020-07" db="EMBL/GenBank/DDBJ databases">
        <title>Genome sequence and genetic diversity analysis of an under-domesticated orphan crop, white fonio (Digitaria exilis).</title>
        <authorList>
            <person name="Bennetzen J.L."/>
            <person name="Chen S."/>
            <person name="Ma X."/>
            <person name="Wang X."/>
            <person name="Yssel A.E.J."/>
            <person name="Chaluvadi S.R."/>
            <person name="Johnson M."/>
            <person name="Gangashetty P."/>
            <person name="Hamidou F."/>
            <person name="Sanogo M.D."/>
            <person name="Zwaenepoel A."/>
            <person name="Wallace J."/>
            <person name="Van De Peer Y."/>
            <person name="Van Deynze A."/>
        </authorList>
    </citation>
    <scope>NUCLEOTIDE SEQUENCE</scope>
    <source>
        <tissue evidence="9">Leaves</tissue>
    </source>
</reference>
<dbReference type="InterPro" id="IPR000719">
    <property type="entry name" value="Prot_kinase_dom"/>
</dbReference>
<evidence type="ECO:0000256" key="1">
    <source>
        <dbReference type="ARBA" id="ARBA00004370"/>
    </source>
</evidence>
<dbReference type="PROSITE" id="PS00108">
    <property type="entry name" value="PROTEIN_KINASE_ST"/>
    <property type="match status" value="1"/>
</dbReference>
<keyword evidence="3" id="KW-0812">Transmembrane</keyword>
<proteinExistence type="predicted"/>
<dbReference type="InterPro" id="IPR011009">
    <property type="entry name" value="Kinase-like_dom_sf"/>
</dbReference>
<dbReference type="Pfam" id="PF23598">
    <property type="entry name" value="LRR_14"/>
    <property type="match status" value="1"/>
</dbReference>
<dbReference type="AlphaFoldDB" id="A0A835FSI2"/>
<dbReference type="Pfam" id="PF00069">
    <property type="entry name" value="Pkinase"/>
    <property type="match status" value="1"/>
</dbReference>
<feature type="region of interest" description="Disordered" evidence="7">
    <location>
        <begin position="441"/>
        <end position="485"/>
    </location>
</feature>
<evidence type="ECO:0000256" key="7">
    <source>
        <dbReference type="SAM" id="MobiDB-lite"/>
    </source>
</evidence>
<evidence type="ECO:0000259" key="8">
    <source>
        <dbReference type="PROSITE" id="PS50011"/>
    </source>
</evidence>
<dbReference type="PRINTS" id="PR00019">
    <property type="entry name" value="LEURICHRPT"/>
</dbReference>
<sequence>MAPEFSVPGAEDLPARRSDAIDVAGNVWDLATLPTPPAGADREIYIYRNTFNLVPRSIGGGGAGLRSLKFFGNDVEVLPTDASGELDGLESLQVKVSAPRVSGAPLRRMQALKELELSMVPPRPSSCSILAEVAALKCLTKLAICHFSIRYLPPEIGNLRKLQELDLSFNKLKNLPNCIIELSALKFLKVTNNKLVDVPSGISSLRCLESLDLSNNRLTSLGSVKLVSMLTLQYLNLQFNRLTHSYVIPSWICCDMRGNGENAMKSGKLKYLGVGNTNSLAESRTSSRACDASLLCLQLEASPNLKHHAPQKMKKGWRRRDCRQQQARQERLESSRSKLNEKYIDEMAVNMAEDDCPSRLHDDDETSVHDLSKETSSISEDVSSIVDDDLDELAKDSGMMLQDHDSEEKHGFNMRVHSDENSCISAEPTCFNRGRVRNAESELDDTASSAHDLIETTQGNPSVTSKCASKSKRHPDMDNNPKPSKCPRAIDECSKLSYKYSVESFCSIDDHLPDGFYDAGRDMPFMSLEEYERSLGLYAREVILLDREQDEELDAIAYSAQLLLSNLKRPSSFEMDEDAGHDLLRASVLALFVSDCFGGCDRSASLGRTRRAIVSLRKEQPFVCTCSAGNMCDNNEASKQTNTLSGHFDFTGLCNRSIHIIKEKRNSGIVPIGALQFGVCRHRAVLMKVVPMLPLPRNGWVRMIVDACYPTNIKEETDPEYFCRYVPLSRLQIALDDENYTPRCSFPSVSSCKEIEVTASSTVYHCKIGDFDAAAKVRYLDTRSASNDEVKLFEYKLLGEVRMLGALKKHRSIVDIYGHQLSSKWVQDDGDKEYRILQSIILMEYVNGGSLKGYLTKLLKEGKKCVPIDLVFYVAREVSCALLEMHKKLIIHRDIKSENILVDLDSKRNAGTPVVKLSDFDRSVPLHSLSHTCCISHLGSHPPNVCVGTPCWMAPEVLKAMHEKHHYGLVRICFVIQVSLFILNIYCAYLSWNCNLHCGYPLEVDIWSFGCFLLEMLTLRIPYQGLPDSEIYDLIMRKKQRPRLTQELEAFWTMDEPVMRLKLGITSDAHADKLRHLIDLFYQCTRGNASKRPKAEQIYNSLCSFPTCYDMR</sequence>
<feature type="compositionally biased region" description="Basic and acidic residues" evidence="7">
    <location>
        <begin position="328"/>
        <end position="339"/>
    </location>
</feature>
<gene>
    <name evidence="9" type="ORF">HU200_004462</name>
</gene>
<evidence type="ECO:0000256" key="5">
    <source>
        <dbReference type="ARBA" id="ARBA00022989"/>
    </source>
</evidence>
<evidence type="ECO:0000256" key="2">
    <source>
        <dbReference type="ARBA" id="ARBA00022614"/>
    </source>
</evidence>
<evidence type="ECO:0000313" key="10">
    <source>
        <dbReference type="Proteomes" id="UP000636709"/>
    </source>
</evidence>
<dbReference type="Proteomes" id="UP000636709">
    <property type="component" value="Unassembled WGS sequence"/>
</dbReference>
<dbReference type="FunFam" id="1.10.510.10:FF:000988">
    <property type="entry name" value="Leucine-rich repeat protein kinase family protein"/>
    <property type="match status" value="1"/>
</dbReference>
<dbReference type="SMART" id="SM00369">
    <property type="entry name" value="LRR_TYP"/>
    <property type="match status" value="3"/>
</dbReference>
<feature type="region of interest" description="Disordered" evidence="7">
    <location>
        <begin position="357"/>
        <end position="385"/>
    </location>
</feature>
<dbReference type="InterPro" id="IPR003591">
    <property type="entry name" value="Leu-rich_rpt_typical-subtyp"/>
</dbReference>
<dbReference type="SMART" id="SM00364">
    <property type="entry name" value="LRR_BAC"/>
    <property type="match status" value="3"/>
</dbReference>